<keyword evidence="3" id="KW-1185">Reference proteome</keyword>
<dbReference type="PANTHER" id="PTHR12736">
    <property type="entry name" value="LANC-LIKE PROTEIN"/>
    <property type="match status" value="1"/>
</dbReference>
<dbReference type="PANTHER" id="PTHR12736:SF7">
    <property type="entry name" value="LANC-LIKE PROTEIN 3"/>
    <property type="match status" value="1"/>
</dbReference>
<proteinExistence type="predicted"/>
<keyword evidence="1" id="KW-0862">Zinc</keyword>
<protein>
    <submittedName>
        <fullName evidence="2">Lantibiotic modifying enzyme</fullName>
    </submittedName>
</protein>
<gene>
    <name evidence="2" type="ORF">HNP76_001844</name>
</gene>
<keyword evidence="1" id="KW-0479">Metal-binding</keyword>
<dbReference type="RefSeq" id="WP_184659757.1">
    <property type="nucleotide sequence ID" value="NZ_CP031518.1"/>
</dbReference>
<name>A0A7W8LMF2_9SPIR</name>
<dbReference type="CDD" id="cd04434">
    <property type="entry name" value="LanC_like"/>
    <property type="match status" value="1"/>
</dbReference>
<reference evidence="2 3" key="1">
    <citation type="submission" date="2020-08" db="EMBL/GenBank/DDBJ databases">
        <title>Genomic Encyclopedia of Type Strains, Phase IV (KMG-IV): sequencing the most valuable type-strain genomes for metagenomic binning, comparative biology and taxonomic classification.</title>
        <authorList>
            <person name="Goeker M."/>
        </authorList>
    </citation>
    <scope>NUCLEOTIDE SEQUENCE [LARGE SCALE GENOMIC DNA]</scope>
    <source>
        <strain evidence="2 3">DSM 103462</strain>
    </source>
</reference>
<sequence>MAENVLFKEYNTDDYVTFAEQTASWIKTTKKFGTFGSRWNQSPDSKEDFTDYPMLTPKSLYGGSAGVGLFYLRLYQATKKEEYLEEAKSAAKEIIETDEGAAFYERTLNAKASGASKLVHVKNMPGWAAGYYNGPTGSAYLVLKLFELTGDESYKNYVIKVADDLLAAAKKSDSGIYWSEQNDLCGDAGFVTYLSAIYKITGDKKYLDSAVSFGDFLLSKGKPAPRGGTYWNVVDLTIIDFPKDVFWVNSAHGTSGVGWIFAILYNLSKEERFLNAAKEAAKYIEGIAVGDENAVLVPYLDSLERGPSTEFYYLSTCHGPAGTSLLFHLLYKITSDKHYLDWVLRLSRGIIKAGAPEIFSRGYWQSQALCCGTPGLLEHFVSVYKLTKNPEFLEYAKRAAKTVVGQSFVADADGDIYHQKSVRRWSGAWWRTIPTDVHSYTGLYIGSAGNAWSLLSLAAAEKNESLIELIEYNNFN</sequence>
<dbReference type="GO" id="GO:0046872">
    <property type="term" value="F:metal ion binding"/>
    <property type="evidence" value="ECO:0007669"/>
    <property type="project" value="UniProtKB-KW"/>
</dbReference>
<dbReference type="GO" id="GO:0005886">
    <property type="term" value="C:plasma membrane"/>
    <property type="evidence" value="ECO:0007669"/>
    <property type="project" value="TreeGrafter"/>
</dbReference>
<evidence type="ECO:0000313" key="2">
    <source>
        <dbReference type="EMBL" id="MBB5226471.1"/>
    </source>
</evidence>
<evidence type="ECO:0000256" key="1">
    <source>
        <dbReference type="PIRSR" id="PIRSR607822-1"/>
    </source>
</evidence>
<feature type="binding site" evidence="1">
    <location>
        <position position="317"/>
    </location>
    <ligand>
        <name>Zn(2+)</name>
        <dbReference type="ChEBI" id="CHEBI:29105"/>
    </ligand>
</feature>
<dbReference type="Gene3D" id="1.50.10.20">
    <property type="match status" value="1"/>
</dbReference>
<feature type="binding site" evidence="1">
    <location>
        <position position="370"/>
    </location>
    <ligand>
        <name>Zn(2+)</name>
        <dbReference type="ChEBI" id="CHEBI:29105"/>
    </ligand>
</feature>
<dbReference type="Pfam" id="PF05147">
    <property type="entry name" value="LANC_like"/>
    <property type="match status" value="1"/>
</dbReference>
<dbReference type="EMBL" id="JACHFQ010000005">
    <property type="protein sequence ID" value="MBB5226471.1"/>
    <property type="molecule type" value="Genomic_DNA"/>
</dbReference>
<organism evidence="2 3">
    <name type="scientific">Treponema ruminis</name>
    <dbReference type="NCBI Taxonomy" id="744515"/>
    <lineage>
        <taxon>Bacteria</taxon>
        <taxon>Pseudomonadati</taxon>
        <taxon>Spirochaetota</taxon>
        <taxon>Spirochaetia</taxon>
        <taxon>Spirochaetales</taxon>
        <taxon>Treponemataceae</taxon>
        <taxon>Treponema</taxon>
    </lineage>
</organism>
<dbReference type="SMART" id="SM01260">
    <property type="entry name" value="LANC_like"/>
    <property type="match status" value="1"/>
</dbReference>
<dbReference type="AlphaFoldDB" id="A0A7W8LMF2"/>
<dbReference type="InterPro" id="IPR007822">
    <property type="entry name" value="LANC-like"/>
</dbReference>
<dbReference type="GO" id="GO:0031179">
    <property type="term" value="P:peptide modification"/>
    <property type="evidence" value="ECO:0007669"/>
    <property type="project" value="InterPro"/>
</dbReference>
<dbReference type="SUPFAM" id="SSF158745">
    <property type="entry name" value="LanC-like"/>
    <property type="match status" value="1"/>
</dbReference>
<dbReference type="PRINTS" id="PR01950">
    <property type="entry name" value="LANCSUPER"/>
</dbReference>
<evidence type="ECO:0000313" key="3">
    <source>
        <dbReference type="Proteomes" id="UP000518887"/>
    </source>
</evidence>
<dbReference type="Proteomes" id="UP000518887">
    <property type="component" value="Unassembled WGS sequence"/>
</dbReference>
<comment type="caution">
    <text evidence="2">The sequence shown here is derived from an EMBL/GenBank/DDBJ whole genome shotgun (WGS) entry which is preliminary data.</text>
</comment>
<accession>A0A7W8LMF2</accession>